<accession>A0A4S8M0K8</accession>
<dbReference type="EMBL" id="ML179197">
    <property type="protein sequence ID" value="THU95566.1"/>
    <property type="molecule type" value="Genomic_DNA"/>
</dbReference>
<feature type="binding site" evidence="5">
    <location>
        <begin position="488"/>
        <end position="491"/>
    </location>
    <ligand>
        <name>GTP</name>
        <dbReference type="ChEBI" id="CHEBI:37565"/>
    </ligand>
</feature>
<dbReference type="PROSITE" id="PS51882">
    <property type="entry name" value="G_ALPHA"/>
    <property type="match status" value="1"/>
</dbReference>
<evidence type="ECO:0000256" key="2">
    <source>
        <dbReference type="ARBA" id="ARBA00022741"/>
    </source>
</evidence>
<dbReference type="GO" id="GO:0005737">
    <property type="term" value="C:cytoplasm"/>
    <property type="evidence" value="ECO:0007669"/>
    <property type="project" value="TreeGrafter"/>
</dbReference>
<keyword evidence="3 5" id="KW-0342">GTP-binding</keyword>
<dbReference type="InterPro" id="IPR001019">
    <property type="entry name" value="Gprotein_alpha_su"/>
</dbReference>
<dbReference type="InterPro" id="IPR011025">
    <property type="entry name" value="GproteinA_insert"/>
</dbReference>
<dbReference type="FunFam" id="3.40.50.300:FF:000692">
    <property type="entry name" value="Guanine nucleotide-binding protein subunit alpha"/>
    <property type="match status" value="1"/>
</dbReference>
<evidence type="ECO:0000256" key="1">
    <source>
        <dbReference type="ARBA" id="ARBA00022723"/>
    </source>
</evidence>
<dbReference type="SUPFAM" id="SSF52540">
    <property type="entry name" value="P-loop containing nucleoside triphosphate hydrolases"/>
    <property type="match status" value="1"/>
</dbReference>
<evidence type="ECO:0000256" key="4">
    <source>
        <dbReference type="ARBA" id="ARBA00023224"/>
    </source>
</evidence>
<evidence type="ECO:0000256" key="5">
    <source>
        <dbReference type="PIRSR" id="PIRSR601019-1"/>
    </source>
</evidence>
<dbReference type="Proteomes" id="UP000297245">
    <property type="component" value="Unassembled WGS sequence"/>
</dbReference>
<dbReference type="PANTHER" id="PTHR10218:SF360">
    <property type="entry name" value="GUANINE NUCLEOTIDE-BINDING PROTEIN SUBUNIT ALPHA HOMOLOG"/>
    <property type="match status" value="1"/>
</dbReference>
<feature type="compositionally biased region" description="Polar residues" evidence="7">
    <location>
        <begin position="160"/>
        <end position="169"/>
    </location>
</feature>
<reference evidence="8 9" key="1">
    <citation type="journal article" date="2019" name="Nat. Ecol. Evol.">
        <title>Megaphylogeny resolves global patterns of mushroom evolution.</title>
        <authorList>
            <person name="Varga T."/>
            <person name="Krizsan K."/>
            <person name="Foldi C."/>
            <person name="Dima B."/>
            <person name="Sanchez-Garcia M."/>
            <person name="Sanchez-Ramirez S."/>
            <person name="Szollosi G.J."/>
            <person name="Szarkandi J.G."/>
            <person name="Papp V."/>
            <person name="Albert L."/>
            <person name="Andreopoulos W."/>
            <person name="Angelini C."/>
            <person name="Antonin V."/>
            <person name="Barry K.W."/>
            <person name="Bougher N.L."/>
            <person name="Buchanan P."/>
            <person name="Buyck B."/>
            <person name="Bense V."/>
            <person name="Catcheside P."/>
            <person name="Chovatia M."/>
            <person name="Cooper J."/>
            <person name="Damon W."/>
            <person name="Desjardin D."/>
            <person name="Finy P."/>
            <person name="Geml J."/>
            <person name="Haridas S."/>
            <person name="Hughes K."/>
            <person name="Justo A."/>
            <person name="Karasinski D."/>
            <person name="Kautmanova I."/>
            <person name="Kiss B."/>
            <person name="Kocsube S."/>
            <person name="Kotiranta H."/>
            <person name="LaButti K.M."/>
            <person name="Lechner B.E."/>
            <person name="Liimatainen K."/>
            <person name="Lipzen A."/>
            <person name="Lukacs Z."/>
            <person name="Mihaltcheva S."/>
            <person name="Morgado L.N."/>
            <person name="Niskanen T."/>
            <person name="Noordeloos M.E."/>
            <person name="Ohm R.A."/>
            <person name="Ortiz-Santana B."/>
            <person name="Ovrebo C."/>
            <person name="Racz N."/>
            <person name="Riley R."/>
            <person name="Savchenko A."/>
            <person name="Shiryaev A."/>
            <person name="Soop K."/>
            <person name="Spirin V."/>
            <person name="Szebenyi C."/>
            <person name="Tomsovsky M."/>
            <person name="Tulloss R.E."/>
            <person name="Uehling J."/>
            <person name="Grigoriev I.V."/>
            <person name="Vagvolgyi C."/>
            <person name="Papp T."/>
            <person name="Martin F.M."/>
            <person name="Miettinen O."/>
            <person name="Hibbett D.S."/>
            <person name="Nagy L.G."/>
        </authorList>
    </citation>
    <scope>NUCLEOTIDE SEQUENCE [LARGE SCALE GENOMIC DNA]</scope>
    <source>
        <strain evidence="8 9">CBS 962.96</strain>
    </source>
</reference>
<keyword evidence="6" id="KW-0460">Magnesium</keyword>
<proteinExistence type="predicted"/>
<feature type="binding site" evidence="6">
    <location>
        <position position="388"/>
    </location>
    <ligand>
        <name>Mg(2+)</name>
        <dbReference type="ChEBI" id="CHEBI:18420"/>
    </ligand>
</feature>
<organism evidence="8 9">
    <name type="scientific">Dendrothele bispora (strain CBS 962.96)</name>
    <dbReference type="NCBI Taxonomy" id="1314807"/>
    <lineage>
        <taxon>Eukaryota</taxon>
        <taxon>Fungi</taxon>
        <taxon>Dikarya</taxon>
        <taxon>Basidiomycota</taxon>
        <taxon>Agaricomycotina</taxon>
        <taxon>Agaricomycetes</taxon>
        <taxon>Agaricomycetidae</taxon>
        <taxon>Agaricales</taxon>
        <taxon>Agaricales incertae sedis</taxon>
        <taxon>Dendrothele</taxon>
    </lineage>
</organism>
<dbReference type="GO" id="GO:0031683">
    <property type="term" value="F:G-protein beta/gamma-subunit complex binding"/>
    <property type="evidence" value="ECO:0007669"/>
    <property type="project" value="InterPro"/>
</dbReference>
<keyword evidence="9" id="KW-1185">Reference proteome</keyword>
<evidence type="ECO:0000313" key="8">
    <source>
        <dbReference type="EMBL" id="THU95566.1"/>
    </source>
</evidence>
<feature type="region of interest" description="Disordered" evidence="7">
    <location>
        <begin position="212"/>
        <end position="253"/>
    </location>
</feature>
<dbReference type="PRINTS" id="PR00318">
    <property type="entry name" value="GPROTEINA"/>
</dbReference>
<dbReference type="GO" id="GO:0005834">
    <property type="term" value="C:heterotrimeric G-protein complex"/>
    <property type="evidence" value="ECO:0007669"/>
    <property type="project" value="TreeGrafter"/>
</dbReference>
<feature type="compositionally biased region" description="Polar residues" evidence="7">
    <location>
        <begin position="221"/>
        <end position="239"/>
    </location>
</feature>
<evidence type="ECO:0000313" key="9">
    <source>
        <dbReference type="Proteomes" id="UP000297245"/>
    </source>
</evidence>
<dbReference type="AlphaFoldDB" id="A0A4S8M0K8"/>
<dbReference type="GO" id="GO:0007188">
    <property type="term" value="P:adenylate cyclase-modulating G protein-coupled receptor signaling pathway"/>
    <property type="evidence" value="ECO:0007669"/>
    <property type="project" value="TreeGrafter"/>
</dbReference>
<sequence length="577" mass="65465">MPSVEHDPFAEVLEPPRHESPHEKAMRERKEAEAKHVSDMIDEDIKQERARLKKERNVVKVLLLGQSESGKSTTLKNFRMTYARSEWEAEKASWRTVIQLNLIRSINAIMDTLQAEIDGEPIRADAIHSQTQSAATPLRSGKNNNENNDEEEVDKRRPGTSRSLTPTTEDTVDLDSGLLDDELINQLRTQVTQLKLRLAPLRRVESQLKHELGAGTEEVTESPTTKGTISGNGVQNDGSITGRHENGFSRRTSVQTERAIKGESIEMRVMSQSPIGESRTRQVRGDEFFVRGWRWREMLRTSGLVSGFSAVSGSGVASREDEDATEAIWRCKGDMKVLWTDEQVRGVLRKRGVILENNGGFFLDDIDRIATRSYEPSDDDVVRARLRTLGVQEHRIIFESLASQKGVLADPGREWIIYDVGGSRTVRRAWVPYFENITAILFLAPISCFDERLLEDSNVNRLEDSVTIWRAICSTKLLARTTMICFLNKCDILKRKLDAGVEFKTYVPAFGDRENNPGVVVKFLRNRFKDILNKHSPEKRATYIYPTTVTDTKTTAVTLTNVRDSVLHEHLKRAEFL</sequence>
<name>A0A4S8M0K8_DENBC</name>
<dbReference type="GO" id="GO:0046872">
    <property type="term" value="F:metal ion binding"/>
    <property type="evidence" value="ECO:0007669"/>
    <property type="project" value="UniProtKB-KW"/>
</dbReference>
<evidence type="ECO:0000256" key="3">
    <source>
        <dbReference type="ARBA" id="ARBA00023134"/>
    </source>
</evidence>
<dbReference type="SMART" id="SM00275">
    <property type="entry name" value="G_alpha"/>
    <property type="match status" value="1"/>
</dbReference>
<dbReference type="Pfam" id="PF00503">
    <property type="entry name" value="G-alpha"/>
    <property type="match status" value="1"/>
</dbReference>
<evidence type="ECO:0000256" key="7">
    <source>
        <dbReference type="SAM" id="MobiDB-lite"/>
    </source>
</evidence>
<dbReference type="OrthoDB" id="5817230at2759"/>
<keyword evidence="4" id="KW-0807">Transducer</keyword>
<keyword evidence="1 6" id="KW-0479">Metal-binding</keyword>
<protein>
    <submittedName>
        <fullName evidence="8">G-alpha-domain-containing protein</fullName>
    </submittedName>
</protein>
<dbReference type="Gene3D" id="1.10.400.10">
    <property type="entry name" value="GI Alpha 1, domain 2-like"/>
    <property type="match status" value="1"/>
</dbReference>
<gene>
    <name evidence="8" type="ORF">K435DRAFT_798038</name>
</gene>
<dbReference type="GO" id="GO:0001664">
    <property type="term" value="F:G protein-coupled receptor binding"/>
    <property type="evidence" value="ECO:0007669"/>
    <property type="project" value="TreeGrafter"/>
</dbReference>
<evidence type="ECO:0000256" key="6">
    <source>
        <dbReference type="PIRSR" id="PIRSR601019-2"/>
    </source>
</evidence>
<keyword evidence="2 5" id="KW-0547">Nucleotide-binding</keyword>
<dbReference type="GO" id="GO:0005525">
    <property type="term" value="F:GTP binding"/>
    <property type="evidence" value="ECO:0007669"/>
    <property type="project" value="UniProtKB-KW"/>
</dbReference>
<dbReference type="SUPFAM" id="SSF47895">
    <property type="entry name" value="Transducin (alpha subunit), insertion domain"/>
    <property type="match status" value="1"/>
</dbReference>
<dbReference type="PANTHER" id="PTHR10218">
    <property type="entry name" value="GTP-BINDING PROTEIN ALPHA SUBUNIT"/>
    <property type="match status" value="1"/>
</dbReference>
<dbReference type="GO" id="GO:0003924">
    <property type="term" value="F:GTPase activity"/>
    <property type="evidence" value="ECO:0007669"/>
    <property type="project" value="InterPro"/>
</dbReference>
<feature type="region of interest" description="Disordered" evidence="7">
    <location>
        <begin position="128"/>
        <end position="173"/>
    </location>
</feature>
<feature type="region of interest" description="Disordered" evidence="7">
    <location>
        <begin position="1"/>
        <end position="38"/>
    </location>
</feature>
<dbReference type="InterPro" id="IPR027417">
    <property type="entry name" value="P-loop_NTPase"/>
</dbReference>
<dbReference type="Gene3D" id="3.40.50.300">
    <property type="entry name" value="P-loop containing nucleotide triphosphate hydrolases"/>
    <property type="match status" value="2"/>
</dbReference>